<feature type="transmembrane region" description="Helical" evidence="1">
    <location>
        <begin position="125"/>
        <end position="149"/>
    </location>
</feature>
<feature type="transmembrane region" description="Helical" evidence="1">
    <location>
        <begin position="90"/>
        <end position="113"/>
    </location>
</feature>
<dbReference type="Proteomes" id="UP001165366">
    <property type="component" value="Unassembled WGS sequence"/>
</dbReference>
<organism evidence="2 3">
    <name type="scientific">Rhodohalobacter sulfatireducens</name>
    <dbReference type="NCBI Taxonomy" id="2911366"/>
    <lineage>
        <taxon>Bacteria</taxon>
        <taxon>Pseudomonadati</taxon>
        <taxon>Balneolota</taxon>
        <taxon>Balneolia</taxon>
        <taxon>Balneolales</taxon>
        <taxon>Balneolaceae</taxon>
        <taxon>Rhodohalobacter</taxon>
    </lineage>
</organism>
<gene>
    <name evidence="2" type="ORF">L6773_18250</name>
</gene>
<sequence>MSSNTFIKTVISGFIATFTMAMVSFLQGGIGLPAIDIGHILKETFNHVHGYEVYSLIWGNAAFNIGGILMALIWVAFLQKRIPGNWLIQGIIYGILITLVAGLIISPLFARAAGETFGIFYLNTWIPGLLILAGILMHVTYGVILTLSLKVAGVDRKST</sequence>
<keyword evidence="1" id="KW-0472">Membrane</keyword>
<reference evidence="2" key="1">
    <citation type="submission" date="2022-01" db="EMBL/GenBank/DDBJ databases">
        <authorList>
            <person name="Wang Y."/>
        </authorList>
    </citation>
    <scope>NUCLEOTIDE SEQUENCE</scope>
    <source>
        <strain evidence="2">WB101</strain>
    </source>
</reference>
<keyword evidence="3" id="KW-1185">Reference proteome</keyword>
<comment type="caution">
    <text evidence="2">The sequence shown here is derived from an EMBL/GenBank/DDBJ whole genome shotgun (WGS) entry which is preliminary data.</text>
</comment>
<feature type="transmembrane region" description="Helical" evidence="1">
    <location>
        <begin position="55"/>
        <end position="78"/>
    </location>
</feature>
<keyword evidence="1" id="KW-0812">Transmembrane</keyword>
<accession>A0ABS9KI49</accession>
<proteinExistence type="predicted"/>
<dbReference type="EMBL" id="JAKLWS010000035">
    <property type="protein sequence ID" value="MCG2590524.1"/>
    <property type="molecule type" value="Genomic_DNA"/>
</dbReference>
<evidence type="ECO:0000256" key="1">
    <source>
        <dbReference type="SAM" id="Phobius"/>
    </source>
</evidence>
<dbReference type="RefSeq" id="WP_237855949.1">
    <property type="nucleotide sequence ID" value="NZ_JAKLWS010000035.1"/>
</dbReference>
<keyword evidence="1" id="KW-1133">Transmembrane helix</keyword>
<protein>
    <submittedName>
        <fullName evidence="2">Uncharacterized protein</fullName>
    </submittedName>
</protein>
<feature type="transmembrane region" description="Helical" evidence="1">
    <location>
        <begin position="12"/>
        <end position="35"/>
    </location>
</feature>
<name>A0ABS9KI49_9BACT</name>
<evidence type="ECO:0000313" key="3">
    <source>
        <dbReference type="Proteomes" id="UP001165366"/>
    </source>
</evidence>
<reference evidence="2" key="2">
    <citation type="submission" date="2024-05" db="EMBL/GenBank/DDBJ databases">
        <title>Rhodohalobacter halophilus gen. nov., sp. nov., a moderately halophilic member of the family Balneolaceae.</title>
        <authorList>
            <person name="Xia J."/>
        </authorList>
    </citation>
    <scope>NUCLEOTIDE SEQUENCE</scope>
    <source>
        <strain evidence="2">WB101</strain>
    </source>
</reference>
<evidence type="ECO:0000313" key="2">
    <source>
        <dbReference type="EMBL" id="MCG2590524.1"/>
    </source>
</evidence>